<reference evidence="2 3" key="1">
    <citation type="submission" date="2021-06" db="EMBL/GenBank/DDBJ databases">
        <title>Rhodobacteraceae bacterium strain HSP-20.</title>
        <authorList>
            <person name="Chen W.-M."/>
        </authorList>
    </citation>
    <scope>NUCLEOTIDE SEQUENCE [LARGE SCALE GENOMIC DNA]</scope>
    <source>
        <strain evidence="2 3">HSP-20</strain>
    </source>
</reference>
<dbReference type="PANTHER" id="PTHR12788">
    <property type="entry name" value="PROTEIN-TYROSINE SULFOTRANSFERASE 2"/>
    <property type="match status" value="1"/>
</dbReference>
<dbReference type="Pfam" id="PF14559">
    <property type="entry name" value="TPR_19"/>
    <property type="match status" value="1"/>
</dbReference>
<comment type="caution">
    <text evidence="2">The sequence shown here is derived from an EMBL/GenBank/DDBJ whole genome shotgun (WGS) entry which is preliminary data.</text>
</comment>
<dbReference type="Gene3D" id="3.40.50.300">
    <property type="entry name" value="P-loop containing nucleotide triphosphate hydrolases"/>
    <property type="match status" value="1"/>
</dbReference>
<keyword evidence="3" id="KW-1185">Reference proteome</keyword>
<dbReference type="InterPro" id="IPR026634">
    <property type="entry name" value="TPST-like"/>
</dbReference>
<evidence type="ECO:0000256" key="1">
    <source>
        <dbReference type="ARBA" id="ARBA00022679"/>
    </source>
</evidence>
<dbReference type="Pfam" id="PF13469">
    <property type="entry name" value="Sulfotransfer_3"/>
    <property type="match status" value="1"/>
</dbReference>
<evidence type="ECO:0000313" key="3">
    <source>
        <dbReference type="Proteomes" id="UP000731907"/>
    </source>
</evidence>
<evidence type="ECO:0000313" key="2">
    <source>
        <dbReference type="EMBL" id="MBU9697747.1"/>
    </source>
</evidence>
<dbReference type="Proteomes" id="UP000731907">
    <property type="component" value="Unassembled WGS sequence"/>
</dbReference>
<dbReference type="SUPFAM" id="SSF48452">
    <property type="entry name" value="TPR-like"/>
    <property type="match status" value="2"/>
</dbReference>
<accession>A0ABS6J2J3</accession>
<dbReference type="InterPro" id="IPR011990">
    <property type="entry name" value="TPR-like_helical_dom_sf"/>
</dbReference>
<gene>
    <name evidence="2" type="ORF">GU927_007785</name>
</gene>
<dbReference type="Pfam" id="PF13432">
    <property type="entry name" value="TPR_16"/>
    <property type="match status" value="3"/>
</dbReference>
<sequence>MTASAASAVDVKALYSQALALVREGRGEAALPVLGRIIEANPRVAEAHWMAAQIFCDADNFPRALGHAEAAVRLRPAEPAVWITWADTVALSGVKEAERAFLAALREAGLPMPVKLRLQDRFGSQRAAARLDVPGVPAAQVQGAMRLMAARDFAKAEAQAAALVRAQPKSALAANLLGSALAGQGKTAAAMAQLQAAAKLDPFYPEPHLNAARVLVATGKPDEAARALRSAIARAPDLEAALLEYGTILNQQMKAQRAKPWLERALRLQPKSVAGLIAMGNCCTQLREHEEAADHLRRAVDLSARKSPEALCLLSQSLSHLGRDDEALALVDEALALRPDFLLAIVRKATLLQLLGRFDEAEGYFRTAMERAPQDGELFRNYMASHKAGPDDPLVDQMMARIEEPALDDRARMGFAFAIAKGLEDQKRHDAAFAYIRQGNDLMRKLYPYDIEERRAEVALLKRVMAGFDWAGTQVPEPSAAAPIFVTGMPRSGTTLVEQIISSHSSVTGAGELGLFLKSARDAGFAARDQRLADMPPEAIARIGHDFARQLAERFPDAARITDKSITTYNYIGLVRLALPQARIVVVRRDPRDTLLSIYKNRFPEGTHPYAYDLRDLANYYATFVEMVEFWRAETPDWFTEVQYETLVANPEAESRRLVAACGLDWEDACLNFHENKRRVDTLSVYQVRQPISGGSVKAWQRYEAELAPMIEVLAERGLLPE</sequence>
<dbReference type="EMBL" id="JAAATX020000005">
    <property type="protein sequence ID" value="MBU9697747.1"/>
    <property type="molecule type" value="Genomic_DNA"/>
</dbReference>
<organism evidence="2 3">
    <name type="scientific">Paragemmobacter amnigenus</name>
    <dbReference type="NCBI Taxonomy" id="2852097"/>
    <lineage>
        <taxon>Bacteria</taxon>
        <taxon>Pseudomonadati</taxon>
        <taxon>Pseudomonadota</taxon>
        <taxon>Alphaproteobacteria</taxon>
        <taxon>Rhodobacterales</taxon>
        <taxon>Paracoccaceae</taxon>
        <taxon>Paragemmobacter</taxon>
    </lineage>
</organism>
<dbReference type="PANTHER" id="PTHR12788:SF10">
    <property type="entry name" value="PROTEIN-TYROSINE SULFOTRANSFERASE"/>
    <property type="match status" value="1"/>
</dbReference>
<dbReference type="SMART" id="SM00028">
    <property type="entry name" value="TPR"/>
    <property type="match status" value="8"/>
</dbReference>
<dbReference type="SUPFAM" id="SSF52540">
    <property type="entry name" value="P-loop containing nucleoside triphosphate hydrolases"/>
    <property type="match status" value="1"/>
</dbReference>
<dbReference type="Gene3D" id="1.25.40.10">
    <property type="entry name" value="Tetratricopeptide repeat domain"/>
    <property type="match status" value="2"/>
</dbReference>
<proteinExistence type="predicted"/>
<dbReference type="InterPro" id="IPR027417">
    <property type="entry name" value="P-loop_NTPase"/>
</dbReference>
<dbReference type="RefSeq" id="WP_161761802.1">
    <property type="nucleotide sequence ID" value="NZ_JAAATX020000005.1"/>
</dbReference>
<protein>
    <submittedName>
        <fullName evidence="2">Sulfotransferase</fullName>
    </submittedName>
</protein>
<name>A0ABS6J2J3_9RHOB</name>
<dbReference type="InterPro" id="IPR019734">
    <property type="entry name" value="TPR_rpt"/>
</dbReference>
<keyword evidence="1" id="KW-0808">Transferase</keyword>